<evidence type="ECO:0000256" key="1">
    <source>
        <dbReference type="SAM" id="Coils"/>
    </source>
</evidence>
<protein>
    <submittedName>
        <fullName evidence="2">Uncharacterized protein</fullName>
    </submittedName>
</protein>
<dbReference type="GeneID" id="40333799"/>
<keyword evidence="1" id="KW-0175">Coiled coil</keyword>
<reference evidence="2 3" key="1">
    <citation type="journal article" date="2018" name="BMC Genomics">
        <title>Genomic comparison of Trypanosoma conorhini and Trypanosoma rangeli to Trypanosoma cruzi strains of high and low virulence.</title>
        <authorList>
            <person name="Bradwell K.R."/>
            <person name="Koparde V.N."/>
            <person name="Matveyev A.V."/>
            <person name="Serrano M.G."/>
            <person name="Alves J.M."/>
            <person name="Parikh H."/>
            <person name="Huang B."/>
            <person name="Lee V."/>
            <person name="Espinosa-Alvarez O."/>
            <person name="Ortiz P.A."/>
            <person name="Costa-Martins A.G."/>
            <person name="Teixeira M.M."/>
            <person name="Buck G.A."/>
        </authorList>
    </citation>
    <scope>NUCLEOTIDE SEQUENCE [LARGE SCALE GENOMIC DNA]</scope>
    <source>
        <strain evidence="2 3">AM80</strain>
    </source>
</reference>
<evidence type="ECO:0000313" key="3">
    <source>
        <dbReference type="Proteomes" id="UP000283634"/>
    </source>
</evidence>
<comment type="caution">
    <text evidence="2">The sequence shown here is derived from an EMBL/GenBank/DDBJ whole genome shotgun (WGS) entry which is preliminary data.</text>
</comment>
<dbReference type="RefSeq" id="XP_029233618.1">
    <property type="nucleotide sequence ID" value="XM_029386524.1"/>
</dbReference>
<keyword evidence="3" id="KW-1185">Reference proteome</keyword>
<dbReference type="EMBL" id="MKGL01000711">
    <property type="protein sequence ID" value="RNE96300.1"/>
    <property type="molecule type" value="Genomic_DNA"/>
</dbReference>
<name>A0A3R7JVY3_TRYRA</name>
<dbReference type="Proteomes" id="UP000283634">
    <property type="component" value="Unassembled WGS sequence"/>
</dbReference>
<sequence>MCADHADMSFGQSKLYPFSEMYNEKACLRAQRVLEEKRSIAEKKQHERREAAREARFFAIQMKLTEIQRANRAMEDRMQRAKLLQNDELQARENRLKTVLHKIDEASDRRGSILAFHRLRTAENLLTNSQRAQRNRFAAEMEVQAKQYREEERENARQRVASTDKITRGTMLQQRGQLRDQRIFGCVKYRIQQELANREKAIERERARDERLWRLTLERKTGGFGRSRCPQKGDCISSALL</sequence>
<feature type="coiled-coil region" evidence="1">
    <location>
        <begin position="34"/>
        <end position="109"/>
    </location>
</feature>
<dbReference type="AlphaFoldDB" id="A0A3R7JVY3"/>
<organism evidence="2 3">
    <name type="scientific">Trypanosoma rangeli</name>
    <dbReference type="NCBI Taxonomy" id="5698"/>
    <lineage>
        <taxon>Eukaryota</taxon>
        <taxon>Discoba</taxon>
        <taxon>Euglenozoa</taxon>
        <taxon>Kinetoplastea</taxon>
        <taxon>Metakinetoplastina</taxon>
        <taxon>Trypanosomatida</taxon>
        <taxon>Trypanosomatidae</taxon>
        <taxon>Trypanosoma</taxon>
        <taxon>Herpetosoma</taxon>
    </lineage>
</organism>
<proteinExistence type="predicted"/>
<accession>A0A3R7JVY3</accession>
<dbReference type="OrthoDB" id="247698at2759"/>
<dbReference type="OMA" id="CADHADM"/>
<evidence type="ECO:0000313" key="2">
    <source>
        <dbReference type="EMBL" id="RNE96300.1"/>
    </source>
</evidence>
<gene>
    <name evidence="2" type="ORF">TraAM80_09866</name>
</gene>